<keyword evidence="9" id="KW-1185">Reference proteome</keyword>
<evidence type="ECO:0000256" key="7">
    <source>
        <dbReference type="SAM" id="Phobius"/>
    </source>
</evidence>
<comment type="caution">
    <text evidence="8">The sequence shown here is derived from an EMBL/GenBank/DDBJ whole genome shotgun (WGS) entry which is preliminary data.</text>
</comment>
<gene>
    <name evidence="8" type="ORF">OJ996_19805</name>
</gene>
<keyword evidence="4 7" id="KW-1133">Transmembrane helix</keyword>
<keyword evidence="2" id="KW-1003">Cell membrane</keyword>
<dbReference type="RefSeq" id="WP_264515402.1">
    <property type="nucleotide sequence ID" value="NZ_JAPDDR010000011.1"/>
</dbReference>
<keyword evidence="5 7" id="KW-0472">Membrane</keyword>
<evidence type="ECO:0000256" key="1">
    <source>
        <dbReference type="ARBA" id="ARBA00004651"/>
    </source>
</evidence>
<evidence type="ECO:0000256" key="3">
    <source>
        <dbReference type="ARBA" id="ARBA00022692"/>
    </source>
</evidence>
<dbReference type="Proteomes" id="UP001165653">
    <property type="component" value="Unassembled WGS sequence"/>
</dbReference>
<sequence length="146" mass="15669">MDADTSFDPSAIRRSMRLYLLIGLVLFCGTLATVAVATIPALDFGRHGFDTADLVLGLLIATFKSSLVALVFMHLNHERKLIYFFAILASVHCVGLVAFTLLAEADTIRDPNFFHGTRGNDPGGISISRGPFPQTDATKGPGTFGP</sequence>
<evidence type="ECO:0000256" key="2">
    <source>
        <dbReference type="ARBA" id="ARBA00022475"/>
    </source>
</evidence>
<protein>
    <submittedName>
        <fullName evidence="8">Cytochrome C oxidase subunit IV family protein</fullName>
    </submittedName>
</protein>
<feature type="transmembrane region" description="Helical" evidence="7">
    <location>
        <begin position="18"/>
        <end position="42"/>
    </location>
</feature>
<comment type="subcellular location">
    <subcellularLocation>
        <location evidence="1">Cell membrane</location>
        <topology evidence="1">Multi-pass membrane protein</topology>
    </subcellularLocation>
</comment>
<name>A0ABT3G887_9BACT</name>
<accession>A0ABT3G887</accession>
<dbReference type="EMBL" id="JAPDDR010000011">
    <property type="protein sequence ID" value="MCW1915842.1"/>
    <property type="molecule type" value="Genomic_DNA"/>
</dbReference>
<feature type="region of interest" description="Disordered" evidence="6">
    <location>
        <begin position="116"/>
        <end position="146"/>
    </location>
</feature>
<feature type="transmembrane region" description="Helical" evidence="7">
    <location>
        <begin position="82"/>
        <end position="103"/>
    </location>
</feature>
<feature type="transmembrane region" description="Helical" evidence="7">
    <location>
        <begin position="54"/>
        <end position="75"/>
    </location>
</feature>
<evidence type="ECO:0000256" key="6">
    <source>
        <dbReference type="SAM" id="MobiDB-lite"/>
    </source>
</evidence>
<reference evidence="8" key="1">
    <citation type="submission" date="2022-10" db="EMBL/GenBank/DDBJ databases">
        <title>Luteolibacter sp. GHJ8, whole genome shotgun sequencing project.</title>
        <authorList>
            <person name="Zhao G."/>
            <person name="Shen L."/>
        </authorList>
    </citation>
    <scope>NUCLEOTIDE SEQUENCE</scope>
    <source>
        <strain evidence="8">GHJ8</strain>
    </source>
</reference>
<proteinExistence type="predicted"/>
<dbReference type="InterPro" id="IPR005171">
    <property type="entry name" value="Cyt_c_oxidase_su4_prok"/>
</dbReference>
<evidence type="ECO:0000256" key="5">
    <source>
        <dbReference type="ARBA" id="ARBA00023136"/>
    </source>
</evidence>
<organism evidence="8 9">
    <name type="scientific">Luteolibacter rhizosphaerae</name>
    <dbReference type="NCBI Taxonomy" id="2989719"/>
    <lineage>
        <taxon>Bacteria</taxon>
        <taxon>Pseudomonadati</taxon>
        <taxon>Verrucomicrobiota</taxon>
        <taxon>Verrucomicrobiia</taxon>
        <taxon>Verrucomicrobiales</taxon>
        <taxon>Verrucomicrobiaceae</taxon>
        <taxon>Luteolibacter</taxon>
    </lineage>
</organism>
<evidence type="ECO:0000313" key="8">
    <source>
        <dbReference type="EMBL" id="MCW1915842.1"/>
    </source>
</evidence>
<evidence type="ECO:0000313" key="9">
    <source>
        <dbReference type="Proteomes" id="UP001165653"/>
    </source>
</evidence>
<evidence type="ECO:0000256" key="4">
    <source>
        <dbReference type="ARBA" id="ARBA00022989"/>
    </source>
</evidence>
<keyword evidence="3 7" id="KW-0812">Transmembrane</keyword>
<dbReference type="Pfam" id="PF03626">
    <property type="entry name" value="COX4_pro"/>
    <property type="match status" value="1"/>
</dbReference>